<dbReference type="Pfam" id="PF13186">
    <property type="entry name" value="SPASM"/>
    <property type="match status" value="1"/>
</dbReference>
<evidence type="ECO:0000256" key="6">
    <source>
        <dbReference type="ARBA" id="ARBA00023004"/>
    </source>
</evidence>
<reference evidence="9 10" key="1">
    <citation type="submission" date="2020-07" db="EMBL/GenBank/DDBJ databases">
        <title>Vallitalea guaymasensis genome.</title>
        <authorList>
            <person name="Postec A."/>
        </authorList>
    </citation>
    <scope>NUCLEOTIDE SEQUENCE [LARGE SCALE GENOMIC DNA]</scope>
    <source>
        <strain evidence="9 10">Ra1766G1</strain>
    </source>
</reference>
<name>A0A8J8SDJ0_9FIRM</name>
<dbReference type="GO" id="GO:0032324">
    <property type="term" value="P:molybdopterin cofactor biosynthetic process"/>
    <property type="evidence" value="ECO:0007669"/>
    <property type="project" value="UniProtKB-ARBA"/>
</dbReference>
<keyword evidence="6" id="KW-0408">Iron</keyword>
<dbReference type="EMBL" id="CP058561">
    <property type="protein sequence ID" value="QUH30862.1"/>
    <property type="molecule type" value="Genomic_DNA"/>
</dbReference>
<dbReference type="InterPro" id="IPR013785">
    <property type="entry name" value="Aldolase_TIM"/>
</dbReference>
<keyword evidence="2" id="KW-0004">4Fe-4S</keyword>
<dbReference type="InterPro" id="IPR000385">
    <property type="entry name" value="MoaA_NifB_PqqE_Fe-S-bd_CS"/>
</dbReference>
<evidence type="ECO:0000256" key="3">
    <source>
        <dbReference type="ARBA" id="ARBA00022691"/>
    </source>
</evidence>
<dbReference type="SFLD" id="SFLDG01386">
    <property type="entry name" value="main_SPASM_domain-containing"/>
    <property type="match status" value="1"/>
</dbReference>
<dbReference type="InterPro" id="IPR023885">
    <property type="entry name" value="4Fe4S-binding_SPASM_dom"/>
</dbReference>
<dbReference type="SFLD" id="SFLDS00029">
    <property type="entry name" value="Radical_SAM"/>
    <property type="match status" value="1"/>
</dbReference>
<dbReference type="InterPro" id="IPR041881">
    <property type="entry name" value="PqqD_sf"/>
</dbReference>
<dbReference type="PROSITE" id="PS01305">
    <property type="entry name" value="MOAA_NIFB_PQQE"/>
    <property type="match status" value="1"/>
</dbReference>
<keyword evidence="3" id="KW-0949">S-adenosyl-L-methionine</keyword>
<dbReference type="Pfam" id="PF05402">
    <property type="entry name" value="PqqD"/>
    <property type="match status" value="1"/>
</dbReference>
<evidence type="ECO:0000256" key="1">
    <source>
        <dbReference type="ARBA" id="ARBA00001966"/>
    </source>
</evidence>
<dbReference type="PROSITE" id="PS51918">
    <property type="entry name" value="RADICAL_SAM"/>
    <property type="match status" value="1"/>
</dbReference>
<gene>
    <name evidence="9" type="ORF">HYG85_18840</name>
</gene>
<dbReference type="PANTHER" id="PTHR11228:SF7">
    <property type="entry name" value="PQQA PEPTIDE CYCLASE"/>
    <property type="match status" value="1"/>
</dbReference>
<dbReference type="PANTHER" id="PTHR11228">
    <property type="entry name" value="RADICAL SAM DOMAIN PROTEIN"/>
    <property type="match status" value="1"/>
</dbReference>
<keyword evidence="4" id="KW-0479">Metal-binding</keyword>
<evidence type="ECO:0000256" key="4">
    <source>
        <dbReference type="ARBA" id="ARBA00022723"/>
    </source>
</evidence>
<dbReference type="Pfam" id="PF04055">
    <property type="entry name" value="Radical_SAM"/>
    <property type="match status" value="1"/>
</dbReference>
<dbReference type="Gene3D" id="3.20.20.70">
    <property type="entry name" value="Aldolase class I"/>
    <property type="match status" value="1"/>
</dbReference>
<dbReference type="Proteomes" id="UP000677305">
    <property type="component" value="Chromosome"/>
</dbReference>
<dbReference type="InterPro" id="IPR006638">
    <property type="entry name" value="Elp3/MiaA/NifB-like_rSAM"/>
</dbReference>
<evidence type="ECO:0000259" key="8">
    <source>
        <dbReference type="PROSITE" id="PS51918"/>
    </source>
</evidence>
<dbReference type="SMART" id="SM00729">
    <property type="entry name" value="Elp3"/>
    <property type="match status" value="1"/>
</dbReference>
<evidence type="ECO:0000256" key="2">
    <source>
        <dbReference type="ARBA" id="ARBA00022485"/>
    </source>
</evidence>
<dbReference type="SFLD" id="SFLDG01067">
    <property type="entry name" value="SPASM/twitch_domain_containing"/>
    <property type="match status" value="1"/>
</dbReference>
<evidence type="ECO:0000256" key="5">
    <source>
        <dbReference type="ARBA" id="ARBA00023002"/>
    </source>
</evidence>
<dbReference type="GO" id="GO:0051539">
    <property type="term" value="F:4 iron, 4 sulfur cluster binding"/>
    <property type="evidence" value="ECO:0007669"/>
    <property type="project" value="UniProtKB-KW"/>
</dbReference>
<dbReference type="GO" id="GO:0046872">
    <property type="term" value="F:metal ion binding"/>
    <property type="evidence" value="ECO:0007669"/>
    <property type="project" value="UniProtKB-KW"/>
</dbReference>
<dbReference type="NCBIfam" id="TIGR04085">
    <property type="entry name" value="rSAM_more_4Fe4S"/>
    <property type="match status" value="1"/>
</dbReference>
<dbReference type="InterPro" id="IPR050377">
    <property type="entry name" value="Radical_SAM_PqqE_MftC-like"/>
</dbReference>
<accession>A0A8J8SDJ0</accession>
<dbReference type="InterPro" id="IPR058240">
    <property type="entry name" value="rSAM_sf"/>
</dbReference>
<evidence type="ECO:0000256" key="7">
    <source>
        <dbReference type="ARBA" id="ARBA00023014"/>
    </source>
</evidence>
<evidence type="ECO:0000313" key="10">
    <source>
        <dbReference type="Proteomes" id="UP000677305"/>
    </source>
</evidence>
<organism evidence="9 10">
    <name type="scientific">Vallitalea guaymasensis</name>
    <dbReference type="NCBI Taxonomy" id="1185412"/>
    <lineage>
        <taxon>Bacteria</taxon>
        <taxon>Bacillati</taxon>
        <taxon>Bacillota</taxon>
        <taxon>Clostridia</taxon>
        <taxon>Lachnospirales</taxon>
        <taxon>Vallitaleaceae</taxon>
        <taxon>Vallitalea</taxon>
    </lineage>
</organism>
<dbReference type="Gene3D" id="1.10.10.1150">
    <property type="entry name" value="Coenzyme PQQ synthesis protein D (PqqD)"/>
    <property type="match status" value="1"/>
</dbReference>
<dbReference type="RefSeq" id="WP_212690974.1">
    <property type="nucleotide sequence ID" value="NZ_CP058561.1"/>
</dbReference>
<protein>
    <submittedName>
        <fullName evidence="9">Radical SAM protein</fullName>
    </submittedName>
</protein>
<dbReference type="CDD" id="cd01335">
    <property type="entry name" value="Radical_SAM"/>
    <property type="match status" value="1"/>
</dbReference>
<dbReference type="InterPro" id="IPR007197">
    <property type="entry name" value="rSAM"/>
</dbReference>
<dbReference type="AlphaFoldDB" id="A0A8J8SDJ0"/>
<keyword evidence="5" id="KW-0560">Oxidoreductase</keyword>
<dbReference type="KEGG" id="vgu:HYG85_18840"/>
<keyword evidence="10" id="KW-1185">Reference proteome</keyword>
<dbReference type="GO" id="GO:0016491">
    <property type="term" value="F:oxidoreductase activity"/>
    <property type="evidence" value="ECO:0007669"/>
    <property type="project" value="UniProtKB-KW"/>
</dbReference>
<comment type="cofactor">
    <cofactor evidence="1">
        <name>[4Fe-4S] cluster</name>
        <dbReference type="ChEBI" id="CHEBI:49883"/>
    </cofactor>
</comment>
<feature type="domain" description="Radical SAM core" evidence="8">
    <location>
        <begin position="104"/>
        <end position="325"/>
    </location>
</feature>
<dbReference type="InterPro" id="IPR008792">
    <property type="entry name" value="PQQD"/>
</dbReference>
<keyword evidence="7" id="KW-0411">Iron-sulfur</keyword>
<sequence>MNLDYDKVYTLDNEFEIIEKDNKYLFIDYNNVNWLRTNSTGKEILNRCDGKETLQNVIQQISELYSFGTDFLKEQFSDFLKEAINKELLLKSGHSKTILEPASAEYPNDVWIHVTEKCNLRCPFCYSNSTCADVEQEEVDIDAVIGFLEKIPKDYRSTVLISGGEPFLFKGLPTLTKRLNELEYKNIVIITNGTVGNEIYKEVLPNIHSLQVSVDGTQAEYHERTRGKGSFDKMVKSLKLAREFNIKRLIISFTPTKYNISNLPEIPKFAYEHDIDSIHLTRLMPVGRGVDNKPVIESDPDEYETNVREFMKNMERINRRIHYIRETEEFFLEEDKKRKYVELSMAADQSKKVINRHKVTNCSLGCGTISISSDNNVYPCPSLQHEEYRLGNILEDNMEDIMQIGKEVACKYSVDNISTCKDCKMRYFCGGGCRACALGNEGNIDGEDPLCEYYMKAMLEIIWNYTRPIIDKEGA</sequence>
<dbReference type="SUPFAM" id="SSF102114">
    <property type="entry name" value="Radical SAM enzymes"/>
    <property type="match status" value="1"/>
</dbReference>
<proteinExistence type="predicted"/>
<evidence type="ECO:0000313" key="9">
    <source>
        <dbReference type="EMBL" id="QUH30862.1"/>
    </source>
</evidence>